<proteinExistence type="predicted"/>
<sequence length="305" mass="35874">WLANGYSLKFIEKRINHFYSHFDAVSLRTCLDENVYKKLRHRLFNFIYEQQSYIKNNEELDKKNERIQLTYSYEFGPKRQFNQRLQEILSRNLKKTSTTSKTNPIKIKIMTKHQHSLNALFSEQNPLLLHIPFHLSNFIMTNKSLISNVVPSSEKLTKGRISTDRSNNSESLTTNSKKQVSLTPMKFAKGQPTPLLKKLLKAVKKVRQQQCQQYPQQQQTHKQRKHKKILKNTLINQCSKTEPAMKKHVPIQNQEHNISSSLFEELFFQDPCFDSLWHMQKEMDPFVTTAGGRTTWLCSSRNKSN</sequence>
<dbReference type="EMBL" id="CAJOBJ010042384">
    <property type="protein sequence ID" value="CAF4333141.1"/>
    <property type="molecule type" value="Genomic_DNA"/>
</dbReference>
<evidence type="ECO:0000313" key="2">
    <source>
        <dbReference type="EMBL" id="CAF4333141.1"/>
    </source>
</evidence>
<comment type="caution">
    <text evidence="2">The sequence shown here is derived from an EMBL/GenBank/DDBJ whole genome shotgun (WGS) entry which is preliminary data.</text>
</comment>
<gene>
    <name evidence="2" type="ORF">GIL414_LOCUS27217</name>
</gene>
<feature type="non-terminal residue" evidence="2">
    <location>
        <position position="1"/>
    </location>
</feature>
<protein>
    <submittedName>
        <fullName evidence="2">Uncharacterized protein</fullName>
    </submittedName>
</protein>
<accession>A0A8S2UH42</accession>
<feature type="region of interest" description="Disordered" evidence="1">
    <location>
        <begin position="152"/>
        <end position="178"/>
    </location>
</feature>
<reference evidence="2" key="1">
    <citation type="submission" date="2021-02" db="EMBL/GenBank/DDBJ databases">
        <authorList>
            <person name="Nowell W R."/>
        </authorList>
    </citation>
    <scope>NUCLEOTIDE SEQUENCE</scope>
</reference>
<evidence type="ECO:0000256" key="1">
    <source>
        <dbReference type="SAM" id="MobiDB-lite"/>
    </source>
</evidence>
<dbReference type="Proteomes" id="UP000681720">
    <property type="component" value="Unassembled WGS sequence"/>
</dbReference>
<evidence type="ECO:0000313" key="3">
    <source>
        <dbReference type="Proteomes" id="UP000681720"/>
    </source>
</evidence>
<dbReference type="AlphaFoldDB" id="A0A8S2UH42"/>
<feature type="compositionally biased region" description="Polar residues" evidence="1">
    <location>
        <begin position="164"/>
        <end position="178"/>
    </location>
</feature>
<name>A0A8S2UH42_9BILA</name>
<organism evidence="2 3">
    <name type="scientific">Rotaria magnacalcarata</name>
    <dbReference type="NCBI Taxonomy" id="392030"/>
    <lineage>
        <taxon>Eukaryota</taxon>
        <taxon>Metazoa</taxon>
        <taxon>Spiralia</taxon>
        <taxon>Gnathifera</taxon>
        <taxon>Rotifera</taxon>
        <taxon>Eurotatoria</taxon>
        <taxon>Bdelloidea</taxon>
        <taxon>Philodinida</taxon>
        <taxon>Philodinidae</taxon>
        <taxon>Rotaria</taxon>
    </lineage>
</organism>